<evidence type="ECO:0000313" key="13">
    <source>
        <dbReference type="EMBL" id="VBB28302.1"/>
    </source>
</evidence>
<comment type="similarity">
    <text evidence="9">Belongs to the G-protein coupled receptor 1 family.</text>
</comment>
<feature type="transmembrane region" description="Helical" evidence="11">
    <location>
        <begin position="65"/>
        <end position="86"/>
    </location>
</feature>
<keyword evidence="5 9" id="KW-0297">G-protein coupled receptor</keyword>
<evidence type="ECO:0000256" key="2">
    <source>
        <dbReference type="ARBA" id="ARBA00022475"/>
    </source>
</evidence>
<feature type="transmembrane region" description="Helical" evidence="11">
    <location>
        <begin position="340"/>
        <end position="359"/>
    </location>
</feature>
<dbReference type="Pfam" id="PF00001">
    <property type="entry name" value="7tm_1"/>
    <property type="match status" value="1"/>
</dbReference>
<keyword evidence="2" id="KW-1003">Cell membrane</keyword>
<feature type="domain" description="G-protein coupled receptors family 1 profile" evidence="12">
    <location>
        <begin position="1"/>
        <end position="356"/>
    </location>
</feature>
<dbReference type="STRING" id="6277.A0A498S9N2"/>
<keyword evidence="3 9" id="KW-0812">Transmembrane</keyword>
<evidence type="ECO:0000256" key="11">
    <source>
        <dbReference type="SAM" id="Phobius"/>
    </source>
</evidence>
<evidence type="ECO:0000256" key="9">
    <source>
        <dbReference type="RuleBase" id="RU000688"/>
    </source>
</evidence>
<dbReference type="GO" id="GO:0004930">
    <property type="term" value="F:G protein-coupled receptor activity"/>
    <property type="evidence" value="ECO:0007669"/>
    <property type="project" value="UniProtKB-KW"/>
</dbReference>
<keyword evidence="14" id="KW-1185">Reference proteome</keyword>
<gene>
    <name evidence="13" type="ORF">NAV_LOCUS3132</name>
</gene>
<dbReference type="PROSITE" id="PS00237">
    <property type="entry name" value="G_PROTEIN_RECEP_F1_1"/>
    <property type="match status" value="1"/>
</dbReference>
<protein>
    <recommendedName>
        <fullName evidence="12">G-protein coupled receptors family 1 profile domain-containing protein</fullName>
    </recommendedName>
</protein>
<evidence type="ECO:0000313" key="14">
    <source>
        <dbReference type="Proteomes" id="UP000276991"/>
    </source>
</evidence>
<dbReference type="Gene3D" id="1.20.1070.10">
    <property type="entry name" value="Rhodopsin 7-helix transmembrane proteins"/>
    <property type="match status" value="2"/>
</dbReference>
<evidence type="ECO:0000256" key="10">
    <source>
        <dbReference type="SAM" id="MobiDB-lite"/>
    </source>
</evidence>
<dbReference type="OrthoDB" id="6358729at2759"/>
<dbReference type="InterPro" id="IPR000276">
    <property type="entry name" value="GPCR_Rhodpsn"/>
</dbReference>
<accession>A0A498S9N2</accession>
<keyword evidence="4 11" id="KW-1133">Transmembrane helix</keyword>
<dbReference type="PROSITE" id="PS50262">
    <property type="entry name" value="G_PROTEIN_RECEP_F1_2"/>
    <property type="match status" value="1"/>
</dbReference>
<evidence type="ECO:0000256" key="4">
    <source>
        <dbReference type="ARBA" id="ARBA00022989"/>
    </source>
</evidence>
<dbReference type="SUPFAM" id="SSF81321">
    <property type="entry name" value="Family A G protein-coupled receptor-like"/>
    <property type="match status" value="1"/>
</dbReference>
<evidence type="ECO:0000256" key="5">
    <source>
        <dbReference type="ARBA" id="ARBA00023040"/>
    </source>
</evidence>
<dbReference type="InterPro" id="IPR017452">
    <property type="entry name" value="GPCR_Rhodpsn_7TM"/>
</dbReference>
<evidence type="ECO:0000259" key="12">
    <source>
        <dbReference type="PROSITE" id="PS50262"/>
    </source>
</evidence>
<dbReference type="AlphaFoldDB" id="A0A498S9N2"/>
<reference evidence="13 14" key="1">
    <citation type="submission" date="2018-08" db="EMBL/GenBank/DDBJ databases">
        <authorList>
            <person name="Laetsch R D."/>
            <person name="Stevens L."/>
            <person name="Kumar S."/>
            <person name="Blaxter L. M."/>
        </authorList>
    </citation>
    <scope>NUCLEOTIDE SEQUENCE [LARGE SCALE GENOMIC DNA]</scope>
</reference>
<evidence type="ECO:0000256" key="8">
    <source>
        <dbReference type="ARBA" id="ARBA00023224"/>
    </source>
</evidence>
<comment type="subcellular location">
    <subcellularLocation>
        <location evidence="1">Cell membrane</location>
        <topology evidence="1">Multi-pass membrane protein</topology>
    </subcellularLocation>
</comment>
<evidence type="ECO:0000256" key="6">
    <source>
        <dbReference type="ARBA" id="ARBA00023136"/>
    </source>
</evidence>
<proteinExistence type="inferred from homology"/>
<feature type="transmembrane region" description="Helical" evidence="11">
    <location>
        <begin position="121"/>
        <end position="140"/>
    </location>
</feature>
<keyword evidence="7 9" id="KW-0675">Receptor</keyword>
<sequence length="393" mass="45815">MPLSLLDLLLNHAWPFDTLLCKIWSTSDVLFCTASILNLCVISIDRYLAISKPLKYSRTRNRKTAALLLGSVWLISFIVCTPPWIFHFDDYPTTARMNIFGSNSCLDMIVCDYPSGIMYRIYSSMASFFIPLLLMCSVYCKIFRIISTREKVLWKSINLKSHDRSTKNHSYNQSRDRNSNERYYSQPNDMLYSEEESMSEKQTTHDLMFSTISVGISPLKSNSPICEIASNNQLKSSANRMDTDDGNVLTLAKIAQHCHLKLQPRYLLSKAHDRYQTYGPGKFTNNSKEKIVYMKERKALKTIAILFFAFSICWFPFFVIYLIEILVSNPNEIMYTTKEVFLWLGYSNSVLNPIIYTMYNHDFRRCFRDLLTLGYMRKQRSMSIRKLHQQSNC</sequence>
<keyword evidence="8 9" id="KW-0807">Transducer</keyword>
<evidence type="ECO:0000256" key="1">
    <source>
        <dbReference type="ARBA" id="ARBA00004651"/>
    </source>
</evidence>
<dbReference type="EMBL" id="UPTC01000379">
    <property type="protein sequence ID" value="VBB28302.1"/>
    <property type="molecule type" value="Genomic_DNA"/>
</dbReference>
<name>A0A498S9N2_ACAVI</name>
<organism evidence="13 14">
    <name type="scientific">Acanthocheilonema viteae</name>
    <name type="common">Filarial nematode worm</name>
    <name type="synonym">Dipetalonema viteae</name>
    <dbReference type="NCBI Taxonomy" id="6277"/>
    <lineage>
        <taxon>Eukaryota</taxon>
        <taxon>Metazoa</taxon>
        <taxon>Ecdysozoa</taxon>
        <taxon>Nematoda</taxon>
        <taxon>Chromadorea</taxon>
        <taxon>Rhabditida</taxon>
        <taxon>Spirurina</taxon>
        <taxon>Spiruromorpha</taxon>
        <taxon>Filarioidea</taxon>
        <taxon>Onchocercidae</taxon>
        <taxon>Acanthocheilonema</taxon>
    </lineage>
</organism>
<dbReference type="Proteomes" id="UP000276991">
    <property type="component" value="Unassembled WGS sequence"/>
</dbReference>
<keyword evidence="6 11" id="KW-0472">Membrane</keyword>
<dbReference type="GO" id="GO:0005886">
    <property type="term" value="C:plasma membrane"/>
    <property type="evidence" value="ECO:0007669"/>
    <property type="project" value="UniProtKB-SubCell"/>
</dbReference>
<dbReference type="PRINTS" id="PR00237">
    <property type="entry name" value="GPCRRHODOPSN"/>
</dbReference>
<dbReference type="PANTHER" id="PTHR24248">
    <property type="entry name" value="ADRENERGIC RECEPTOR-RELATED G-PROTEIN COUPLED RECEPTOR"/>
    <property type="match status" value="1"/>
</dbReference>
<evidence type="ECO:0000256" key="3">
    <source>
        <dbReference type="ARBA" id="ARBA00022692"/>
    </source>
</evidence>
<feature type="transmembrane region" description="Helical" evidence="11">
    <location>
        <begin position="23"/>
        <end position="44"/>
    </location>
</feature>
<evidence type="ECO:0000256" key="7">
    <source>
        <dbReference type="ARBA" id="ARBA00023170"/>
    </source>
</evidence>
<feature type="transmembrane region" description="Helical" evidence="11">
    <location>
        <begin position="303"/>
        <end position="328"/>
    </location>
</feature>
<feature type="region of interest" description="Disordered" evidence="10">
    <location>
        <begin position="164"/>
        <end position="184"/>
    </location>
</feature>